<evidence type="ECO:0000256" key="6">
    <source>
        <dbReference type="SAM" id="Phobius"/>
    </source>
</evidence>
<evidence type="ECO:0000313" key="9">
    <source>
        <dbReference type="Proteomes" id="UP001174694"/>
    </source>
</evidence>
<evidence type="ECO:0000256" key="5">
    <source>
        <dbReference type="SAM" id="MobiDB-lite"/>
    </source>
</evidence>
<proteinExistence type="predicted"/>
<dbReference type="GO" id="GO:0007189">
    <property type="term" value="P:adenylate cyclase-activating G protein-coupled receptor signaling pathway"/>
    <property type="evidence" value="ECO:0007669"/>
    <property type="project" value="TreeGrafter"/>
</dbReference>
<dbReference type="Pfam" id="PF00002">
    <property type="entry name" value="7tm_2"/>
    <property type="match status" value="1"/>
</dbReference>
<feature type="region of interest" description="Disordered" evidence="5">
    <location>
        <begin position="262"/>
        <end position="299"/>
    </location>
</feature>
<organism evidence="8 9">
    <name type="scientific">Pleurostoma richardsiae</name>
    <dbReference type="NCBI Taxonomy" id="41990"/>
    <lineage>
        <taxon>Eukaryota</taxon>
        <taxon>Fungi</taxon>
        <taxon>Dikarya</taxon>
        <taxon>Ascomycota</taxon>
        <taxon>Pezizomycotina</taxon>
        <taxon>Sordariomycetes</taxon>
        <taxon>Sordariomycetidae</taxon>
        <taxon>Calosphaeriales</taxon>
        <taxon>Pleurostomataceae</taxon>
        <taxon>Pleurostoma</taxon>
    </lineage>
</organism>
<dbReference type="InterPro" id="IPR017981">
    <property type="entry name" value="GPCR_2-like_7TM"/>
</dbReference>
<feature type="transmembrane region" description="Helical" evidence="6">
    <location>
        <begin position="183"/>
        <end position="206"/>
    </location>
</feature>
<keyword evidence="8" id="KW-0675">Receptor</keyword>
<reference evidence="8" key="1">
    <citation type="submission" date="2022-07" db="EMBL/GenBank/DDBJ databases">
        <title>Fungi with potential for degradation of polypropylene.</title>
        <authorList>
            <person name="Gostincar C."/>
        </authorList>
    </citation>
    <scope>NUCLEOTIDE SEQUENCE</scope>
    <source>
        <strain evidence="8">EXF-13308</strain>
    </source>
</reference>
<dbReference type="SUPFAM" id="SSF81321">
    <property type="entry name" value="Family A G protein-coupled receptor-like"/>
    <property type="match status" value="1"/>
</dbReference>
<dbReference type="AlphaFoldDB" id="A0AA38RW87"/>
<dbReference type="GO" id="GO:0007166">
    <property type="term" value="P:cell surface receptor signaling pathway"/>
    <property type="evidence" value="ECO:0007669"/>
    <property type="project" value="InterPro"/>
</dbReference>
<evidence type="ECO:0000256" key="2">
    <source>
        <dbReference type="ARBA" id="ARBA00022692"/>
    </source>
</evidence>
<dbReference type="PROSITE" id="PS50261">
    <property type="entry name" value="G_PROTEIN_RECEP_F2_4"/>
    <property type="match status" value="1"/>
</dbReference>
<keyword evidence="4 6" id="KW-0472">Membrane</keyword>
<feature type="transmembrane region" description="Helical" evidence="6">
    <location>
        <begin position="358"/>
        <end position="377"/>
    </location>
</feature>
<comment type="subcellular location">
    <subcellularLocation>
        <location evidence="1">Membrane</location>
        <topology evidence="1">Multi-pass membrane protein</topology>
    </subcellularLocation>
</comment>
<evidence type="ECO:0000256" key="4">
    <source>
        <dbReference type="ARBA" id="ARBA00023136"/>
    </source>
</evidence>
<feature type="transmembrane region" description="Helical" evidence="6">
    <location>
        <begin position="106"/>
        <end position="124"/>
    </location>
</feature>
<evidence type="ECO:0000256" key="1">
    <source>
        <dbReference type="ARBA" id="ARBA00004141"/>
    </source>
</evidence>
<dbReference type="EMBL" id="JANBVO010000001">
    <property type="protein sequence ID" value="KAJ9157888.1"/>
    <property type="molecule type" value="Genomic_DNA"/>
</dbReference>
<feature type="transmembrane region" description="Helical" evidence="6">
    <location>
        <begin position="55"/>
        <end position="75"/>
    </location>
</feature>
<dbReference type="Gene3D" id="1.20.1070.10">
    <property type="entry name" value="Rhodopsin 7-helix transmembrane proteins"/>
    <property type="match status" value="1"/>
</dbReference>
<dbReference type="InterPro" id="IPR022343">
    <property type="entry name" value="GCR1-cAMP_receptor"/>
</dbReference>
<protein>
    <submittedName>
        <fullName evidence="8">G-protein coupled receptor</fullName>
    </submittedName>
</protein>
<sequence>MDDGVLAPAQMVLKPHQINTLNSLERTGATLSLVGVSLVIISYALFKRLRTVPNTFIFFASIANIGASIACAIGYDGVLDLQTDPKSALCQTQAFLFEWFMQSDPWWSLAMAVNVFMVFFWSFSPTFFRKYVWLYCLICYGMPAIPAFVCLFIKTDTKGKMYGDATLWCWIDANWNSLRIYTYYLPIWVCIILSALIYLAVGYQVFHQRNQLRNLTLSAQGKEVISWEHAERPRESAEKTLTGQPAYYGTVTHEVKITRDAVGSAGQSTDEPPSPTSPTIGPATAGPVMDWSTPTDAGSCAAPSAASIAPSAGGEPYYKVTSRVTANPRRRRTVWSSLAKAGHRFVLKFRNMDPVKLAYLRTSFVFAISVLVTWTPSSINRVYTLVHPHRFSYGLNIAASIVLPLQGVWNAVIYFTTSWALVKEEWFDLAEKSATLRKLPWGLGGRSRPRGAGTNTLGVEGMGRSRRIVDDPNAVEMSPRSGTMRVVRGVGLDSESV</sequence>
<comment type="caution">
    <text evidence="8">The sequence shown here is derived from an EMBL/GenBank/DDBJ whole genome shotgun (WGS) entry which is preliminary data.</text>
</comment>
<dbReference type="Proteomes" id="UP001174694">
    <property type="component" value="Unassembled WGS sequence"/>
</dbReference>
<dbReference type="PRINTS" id="PR02001">
    <property type="entry name" value="GCR1CAMPR"/>
</dbReference>
<feature type="transmembrane region" description="Helical" evidence="6">
    <location>
        <begin position="29"/>
        <end position="46"/>
    </location>
</feature>
<name>A0AA38RW87_9PEZI</name>
<dbReference type="GO" id="GO:0005886">
    <property type="term" value="C:plasma membrane"/>
    <property type="evidence" value="ECO:0007669"/>
    <property type="project" value="TreeGrafter"/>
</dbReference>
<evidence type="ECO:0000256" key="3">
    <source>
        <dbReference type="ARBA" id="ARBA00022989"/>
    </source>
</evidence>
<dbReference type="PANTHER" id="PTHR23112">
    <property type="entry name" value="G PROTEIN-COUPLED RECEPTOR 157-RELATED"/>
    <property type="match status" value="1"/>
</dbReference>
<dbReference type="GO" id="GO:0004930">
    <property type="term" value="F:G protein-coupled receptor activity"/>
    <property type="evidence" value="ECO:0007669"/>
    <property type="project" value="InterPro"/>
</dbReference>
<dbReference type="InterPro" id="IPR000832">
    <property type="entry name" value="GPCR_2_secretin-like"/>
</dbReference>
<dbReference type="PANTHER" id="PTHR23112:SF0">
    <property type="entry name" value="TRANSMEMBRANE PROTEIN 116"/>
    <property type="match status" value="1"/>
</dbReference>
<accession>A0AA38RW87</accession>
<feature type="transmembrane region" description="Helical" evidence="6">
    <location>
        <begin position="131"/>
        <end position="154"/>
    </location>
</feature>
<keyword evidence="9" id="KW-1185">Reference proteome</keyword>
<feature type="transmembrane region" description="Helical" evidence="6">
    <location>
        <begin position="397"/>
        <end position="422"/>
    </location>
</feature>
<keyword evidence="3 6" id="KW-1133">Transmembrane helix</keyword>
<gene>
    <name evidence="8" type="ORF">NKR23_g260</name>
</gene>
<feature type="domain" description="G-protein coupled receptors family 2 profile 2" evidence="7">
    <location>
        <begin position="21"/>
        <end position="210"/>
    </location>
</feature>
<evidence type="ECO:0000313" key="8">
    <source>
        <dbReference type="EMBL" id="KAJ9157888.1"/>
    </source>
</evidence>
<evidence type="ECO:0000259" key="7">
    <source>
        <dbReference type="PROSITE" id="PS50261"/>
    </source>
</evidence>
<keyword evidence="2 6" id="KW-0812">Transmembrane</keyword>